<dbReference type="EMBL" id="APML01000081">
    <property type="protein sequence ID" value="ENH95682.1"/>
    <property type="molecule type" value="Genomic_DNA"/>
</dbReference>
<dbReference type="Gene3D" id="1.10.3210.10">
    <property type="entry name" value="Hypothetical protein af1432"/>
    <property type="match status" value="1"/>
</dbReference>
<sequence>MEAQGISYNISGQGILRTFMYPHTIKVYNFLSKYNYSSKFHSTKQLGALQYLLKGAHHTRYEYIFLQWTLIDQIKNNAKGIGLNSNINNCEGLKLESMDETPTPAELLQCLAVLTNIGHFPDTFATSKLWMHMIQKNIRELKTGIKKGLLKNERVLLDEIIKNNNYYEIHFINALFSLGRYGRAEGASEIIDFLKKLLLKYMNSDNESDNLKKYWEVYKVIRRISYILLDSNYAPIPFDLDLSSILLNLGDYQEAIISKDSNFQHAFEQMNSVLETSLYLEPNSMLVSTYRGLDIYNELKKVPSSVKFDKISVINEMLQPNNDNPSELNVIFQRSKDLLFTTPTWDTKHLLDLTYSEVEYNPNAFPFDLWEFEQNTMQSIGYNNCLVSAAILQKENHLN</sequence>
<organism evidence="1 2">
    <name type="scientific">Gracilibacillus halophilus YIM-C55.5</name>
    <dbReference type="NCBI Taxonomy" id="1308866"/>
    <lineage>
        <taxon>Bacteria</taxon>
        <taxon>Bacillati</taxon>
        <taxon>Bacillota</taxon>
        <taxon>Bacilli</taxon>
        <taxon>Bacillales</taxon>
        <taxon>Bacillaceae</taxon>
        <taxon>Gracilibacillus</taxon>
    </lineage>
</organism>
<dbReference type="RefSeq" id="WP_003474117.1">
    <property type="nucleotide sequence ID" value="NZ_APML01000081.1"/>
</dbReference>
<dbReference type="OrthoDB" id="2958777at2"/>
<keyword evidence="2" id="KW-1185">Reference proteome</keyword>
<evidence type="ECO:0000313" key="1">
    <source>
        <dbReference type="EMBL" id="ENH95682.1"/>
    </source>
</evidence>
<protein>
    <submittedName>
        <fullName evidence="1">Uncharacterized protein</fullName>
    </submittedName>
</protein>
<dbReference type="AlphaFoldDB" id="N4WHM3"/>
<gene>
    <name evidence="1" type="ORF">J416_14782</name>
</gene>
<evidence type="ECO:0000313" key="2">
    <source>
        <dbReference type="Proteomes" id="UP000012283"/>
    </source>
</evidence>
<name>N4WHM3_9BACI</name>
<accession>N4WHM3</accession>
<reference evidence="1 2" key="1">
    <citation type="submission" date="2013-03" db="EMBL/GenBank/DDBJ databases">
        <title>Draft genome sequence of Gracibacillus halophilus YIM-C55.5, a moderately halophilic and thermophilic organism from the Xiaochaidamu salt lake.</title>
        <authorList>
            <person name="Sugumar T."/>
            <person name="Polireddy D.R."/>
            <person name="Antony A."/>
            <person name="Madhava Y.R."/>
            <person name="Sivakumar N."/>
        </authorList>
    </citation>
    <scope>NUCLEOTIDE SEQUENCE [LARGE SCALE GENOMIC DNA]</scope>
    <source>
        <strain evidence="1 2">YIM-C55.5</strain>
    </source>
</reference>
<comment type="caution">
    <text evidence="1">The sequence shown here is derived from an EMBL/GenBank/DDBJ whole genome shotgun (WGS) entry which is preliminary data.</text>
</comment>
<proteinExistence type="predicted"/>
<dbReference type="Proteomes" id="UP000012283">
    <property type="component" value="Unassembled WGS sequence"/>
</dbReference>
<dbReference type="eggNOG" id="ENOG502ZBEG">
    <property type="taxonomic scope" value="Bacteria"/>
</dbReference>
<dbReference type="PATRIC" id="fig|1308866.3.peg.2973"/>